<dbReference type="PANTHER" id="PTHR23151:SF90">
    <property type="entry name" value="DIHYDROLIPOYLLYSINE-RESIDUE ACETYLTRANSFERASE COMPONENT OF PYRUVATE DEHYDROGENASE COMPLEX, MITOCHONDRIAL-RELATED"/>
    <property type="match status" value="1"/>
</dbReference>
<evidence type="ECO:0000256" key="6">
    <source>
        <dbReference type="RuleBase" id="RU003423"/>
    </source>
</evidence>
<dbReference type="InterPro" id="IPR036625">
    <property type="entry name" value="E3-bd_dom_sf"/>
</dbReference>
<dbReference type="Gene3D" id="2.40.50.100">
    <property type="match status" value="1"/>
</dbReference>
<keyword evidence="4 6" id="KW-0450">Lipoyl</keyword>
<dbReference type="EMBL" id="DF977003">
    <property type="protein sequence ID" value="GAQ25924.1"/>
    <property type="molecule type" value="Genomic_DNA"/>
</dbReference>
<dbReference type="Pfam" id="PF02817">
    <property type="entry name" value="E3_binding"/>
    <property type="match status" value="1"/>
</dbReference>
<comment type="similarity">
    <text evidence="2 6">Belongs to the 2-oxoacid dehydrogenase family.</text>
</comment>
<dbReference type="EC" id="2.3.1.-" evidence="6"/>
<dbReference type="GO" id="GO:0045254">
    <property type="term" value="C:pyruvate dehydrogenase complex"/>
    <property type="evidence" value="ECO:0007669"/>
    <property type="project" value="InterPro"/>
</dbReference>
<keyword evidence="10" id="KW-1185">Reference proteome</keyword>
<reference evidence="9" key="1">
    <citation type="journal article" date="2016" name="Genome Announc.">
        <title>Draft Genome Sequence of the Syntrophic Lactate-Degrading Bacterium Tepidanaerobacter syntrophicus JLT.</title>
        <authorList>
            <person name="Matsuura N."/>
            <person name="Ohashi A."/>
            <person name="Tourlousse D.M."/>
            <person name="Sekiguchi Y."/>
        </authorList>
    </citation>
    <scope>NUCLEOTIDE SEQUENCE [LARGE SCALE GENOMIC DNA]</scope>
    <source>
        <strain evidence="9">JL</strain>
    </source>
</reference>
<dbReference type="GO" id="GO:0006086">
    <property type="term" value="P:pyruvate decarboxylation to acetyl-CoA"/>
    <property type="evidence" value="ECO:0007669"/>
    <property type="project" value="InterPro"/>
</dbReference>
<dbReference type="Proteomes" id="UP000062160">
    <property type="component" value="Unassembled WGS sequence"/>
</dbReference>
<evidence type="ECO:0000259" key="8">
    <source>
        <dbReference type="PROSITE" id="PS51826"/>
    </source>
</evidence>
<dbReference type="PROSITE" id="PS00189">
    <property type="entry name" value="LIPOYL"/>
    <property type="match status" value="1"/>
</dbReference>
<evidence type="ECO:0000259" key="7">
    <source>
        <dbReference type="PROSITE" id="PS50968"/>
    </source>
</evidence>
<keyword evidence="3 6" id="KW-0808">Transferase</keyword>
<keyword evidence="5 6" id="KW-0012">Acyltransferase</keyword>
<dbReference type="GO" id="GO:0016746">
    <property type="term" value="F:acyltransferase activity"/>
    <property type="evidence" value="ECO:0007669"/>
    <property type="project" value="UniProtKB-KW"/>
</dbReference>
<dbReference type="Gene3D" id="4.10.320.10">
    <property type="entry name" value="E3-binding domain"/>
    <property type="match status" value="1"/>
</dbReference>
<organism evidence="9">
    <name type="scientific">Tepidanaerobacter syntrophicus</name>
    <dbReference type="NCBI Taxonomy" id="224999"/>
    <lineage>
        <taxon>Bacteria</taxon>
        <taxon>Bacillati</taxon>
        <taxon>Bacillota</taxon>
        <taxon>Clostridia</taxon>
        <taxon>Thermosediminibacterales</taxon>
        <taxon>Tepidanaerobacteraceae</taxon>
        <taxon>Tepidanaerobacter</taxon>
    </lineage>
</organism>
<sequence length="381" mass="41700">MAVNVVMPKLGLTMTKGTLNKWLIKVGDKVKKGDAVAEISSEKITNVVEAPADGILGKILVNEGEEVPVATPIGIIISEGEKLDEIPKAAAKEEAVTPPSEGFIKATPIAKKLAKENGLDLSQIQGTGPGGRITEEDVKNYMASKTAGTKEKEEKAEVEKIPMDNMRKIIAQRMKQSWTQAPHVTENIKIDATEMVDFRSKLNMNEKIKITFTDIIVKACAIAIKKYPNINWSTDGEFIIKNKNINIGVAVALENGLIVPVVRDVDKKSLKEISDCIKDLSIRARENRLQPDETIGGTFTVTNLGMYEIDSFTPIINPPESAILGVNRIYQEPAVINDNITIRQSMTLSLSFDHRIIDGAAAAKFLLYLKQVLENPATLAL</sequence>
<dbReference type="SUPFAM" id="SSF51230">
    <property type="entry name" value="Single hybrid motif"/>
    <property type="match status" value="1"/>
</dbReference>
<dbReference type="AlphaFoldDB" id="A0A0U9HJ46"/>
<dbReference type="Pfam" id="PF00364">
    <property type="entry name" value="Biotin_lipoyl"/>
    <property type="match status" value="1"/>
</dbReference>
<dbReference type="InterPro" id="IPR004167">
    <property type="entry name" value="PSBD"/>
</dbReference>
<dbReference type="PROSITE" id="PS51826">
    <property type="entry name" value="PSBD"/>
    <property type="match status" value="1"/>
</dbReference>
<dbReference type="PROSITE" id="PS50968">
    <property type="entry name" value="BIOTINYL_LIPOYL"/>
    <property type="match status" value="1"/>
</dbReference>
<name>A0A0U9HJ46_9FIRM</name>
<dbReference type="InterPro" id="IPR011053">
    <property type="entry name" value="Single_hybrid_motif"/>
</dbReference>
<dbReference type="SUPFAM" id="SSF47005">
    <property type="entry name" value="Peripheral subunit-binding domain of 2-oxo acid dehydrogenase complex"/>
    <property type="match status" value="1"/>
</dbReference>
<dbReference type="InterPro" id="IPR001078">
    <property type="entry name" value="2-oxoacid_DH_actylTfrase"/>
</dbReference>
<evidence type="ECO:0000256" key="3">
    <source>
        <dbReference type="ARBA" id="ARBA00022679"/>
    </source>
</evidence>
<dbReference type="CDD" id="cd06849">
    <property type="entry name" value="lipoyl_domain"/>
    <property type="match status" value="1"/>
</dbReference>
<accession>A0A0U9HJ46</accession>
<evidence type="ECO:0000313" key="10">
    <source>
        <dbReference type="Proteomes" id="UP000062160"/>
    </source>
</evidence>
<dbReference type="Gene3D" id="3.30.559.10">
    <property type="entry name" value="Chloramphenicol acetyltransferase-like domain"/>
    <property type="match status" value="1"/>
</dbReference>
<dbReference type="InterPro" id="IPR023213">
    <property type="entry name" value="CAT-like_dom_sf"/>
</dbReference>
<evidence type="ECO:0000256" key="1">
    <source>
        <dbReference type="ARBA" id="ARBA00001938"/>
    </source>
</evidence>
<dbReference type="InterPro" id="IPR045257">
    <property type="entry name" value="E2/Pdx1"/>
</dbReference>
<dbReference type="OrthoDB" id="9805770at2"/>
<dbReference type="RefSeq" id="WP_059033576.1">
    <property type="nucleotide sequence ID" value="NZ_DF977003.1"/>
</dbReference>
<dbReference type="STRING" id="224999.GCA_001485475_01960"/>
<dbReference type="FunFam" id="3.30.559.10:FF:000007">
    <property type="entry name" value="Dihydrolipoamide acetyltransferase component of pyruvate dehydrogenase complex"/>
    <property type="match status" value="1"/>
</dbReference>
<feature type="domain" description="Lipoyl-binding" evidence="7">
    <location>
        <begin position="2"/>
        <end position="77"/>
    </location>
</feature>
<evidence type="ECO:0000256" key="5">
    <source>
        <dbReference type="ARBA" id="ARBA00023315"/>
    </source>
</evidence>
<dbReference type="SUPFAM" id="SSF52777">
    <property type="entry name" value="CoA-dependent acyltransferases"/>
    <property type="match status" value="1"/>
</dbReference>
<proteinExistence type="inferred from homology"/>
<evidence type="ECO:0000256" key="4">
    <source>
        <dbReference type="ARBA" id="ARBA00022823"/>
    </source>
</evidence>
<evidence type="ECO:0000256" key="2">
    <source>
        <dbReference type="ARBA" id="ARBA00007317"/>
    </source>
</evidence>
<gene>
    <name evidence="9" type="ORF">TSYNT_9174</name>
</gene>
<dbReference type="InterPro" id="IPR003016">
    <property type="entry name" value="2-oxoA_DH_lipoyl-BS"/>
</dbReference>
<comment type="cofactor">
    <cofactor evidence="1 6">
        <name>(R)-lipoate</name>
        <dbReference type="ChEBI" id="CHEBI:83088"/>
    </cofactor>
</comment>
<dbReference type="Pfam" id="PF00198">
    <property type="entry name" value="2-oxoacid_dh"/>
    <property type="match status" value="1"/>
</dbReference>
<evidence type="ECO:0000313" key="9">
    <source>
        <dbReference type="EMBL" id="GAQ25924.1"/>
    </source>
</evidence>
<dbReference type="PANTHER" id="PTHR23151">
    <property type="entry name" value="DIHYDROLIPOAMIDE ACETYL/SUCCINYL-TRANSFERASE-RELATED"/>
    <property type="match status" value="1"/>
</dbReference>
<keyword evidence="9" id="KW-0670">Pyruvate</keyword>
<dbReference type="InterPro" id="IPR000089">
    <property type="entry name" value="Biotin_lipoyl"/>
</dbReference>
<feature type="domain" description="Peripheral subunit-binding (PSBD)" evidence="8">
    <location>
        <begin position="105"/>
        <end position="142"/>
    </location>
</feature>
<protein>
    <recommendedName>
        <fullName evidence="6">Dihydrolipoamide acetyltransferase component of pyruvate dehydrogenase complex</fullName>
        <ecNumber evidence="6">2.3.1.-</ecNumber>
    </recommendedName>
</protein>